<accession>A0ACB8WMK6</accession>
<keyword evidence="2" id="KW-1185">Reference proteome</keyword>
<evidence type="ECO:0000313" key="2">
    <source>
        <dbReference type="Proteomes" id="UP000831701"/>
    </source>
</evidence>
<evidence type="ECO:0000313" key="1">
    <source>
        <dbReference type="EMBL" id="KAI3368698.1"/>
    </source>
</evidence>
<organism evidence="1 2">
    <name type="scientific">Scortum barcoo</name>
    <name type="common">barcoo grunter</name>
    <dbReference type="NCBI Taxonomy" id="214431"/>
    <lineage>
        <taxon>Eukaryota</taxon>
        <taxon>Metazoa</taxon>
        <taxon>Chordata</taxon>
        <taxon>Craniata</taxon>
        <taxon>Vertebrata</taxon>
        <taxon>Euteleostomi</taxon>
        <taxon>Actinopterygii</taxon>
        <taxon>Neopterygii</taxon>
        <taxon>Teleostei</taxon>
        <taxon>Neoteleostei</taxon>
        <taxon>Acanthomorphata</taxon>
        <taxon>Eupercaria</taxon>
        <taxon>Centrarchiformes</taxon>
        <taxon>Terapontoidei</taxon>
        <taxon>Terapontidae</taxon>
        <taxon>Scortum</taxon>
    </lineage>
</organism>
<protein>
    <submittedName>
        <fullName evidence="1">Uncharacterized protein</fullName>
    </submittedName>
</protein>
<reference evidence="1" key="1">
    <citation type="submission" date="2022-04" db="EMBL/GenBank/DDBJ databases">
        <title>Jade perch genome.</title>
        <authorList>
            <person name="Chao B."/>
        </authorList>
    </citation>
    <scope>NUCLEOTIDE SEQUENCE</scope>
    <source>
        <strain evidence="1">CB-2022</strain>
    </source>
</reference>
<proteinExistence type="predicted"/>
<gene>
    <name evidence="1" type="ORF">L3Q82_025694</name>
</gene>
<sequence length="180" mass="19052">MGLGNRQPVTQPASRGQEGSAQSSMCGGCFPQAEQPAWPQLSKPQALGEDDEEEEGRGRSEEGGRRLRGAVGRVAGLAKVRQAEAAGSVGTVREGMCEMLRDEVYIQEATVTLGKSGQPISPSVVLRHYTPVIPLPQSRDGRLWAPAKASVASTKLFCLFHSQGPSELQPGLSAPCLCPV</sequence>
<dbReference type="EMBL" id="CM041538">
    <property type="protein sequence ID" value="KAI3368698.1"/>
    <property type="molecule type" value="Genomic_DNA"/>
</dbReference>
<comment type="caution">
    <text evidence="1">The sequence shown here is derived from an EMBL/GenBank/DDBJ whole genome shotgun (WGS) entry which is preliminary data.</text>
</comment>
<dbReference type="Proteomes" id="UP000831701">
    <property type="component" value="Chromosome 8"/>
</dbReference>
<name>A0ACB8WMK6_9TELE</name>